<protein>
    <submittedName>
        <fullName evidence="1">Uncharacterized protein</fullName>
    </submittedName>
</protein>
<dbReference type="AlphaFoldDB" id="I7LUN8"/>
<evidence type="ECO:0000313" key="1">
    <source>
        <dbReference type="EMBL" id="EAR95053.1"/>
    </source>
</evidence>
<evidence type="ECO:0000313" key="2">
    <source>
        <dbReference type="Proteomes" id="UP000009168"/>
    </source>
</evidence>
<dbReference type="EMBL" id="GG662708">
    <property type="protein sequence ID" value="EAR95053.1"/>
    <property type="molecule type" value="Genomic_DNA"/>
</dbReference>
<name>I7LUN8_TETTS</name>
<dbReference type="RefSeq" id="XP_001015298.1">
    <property type="nucleotide sequence ID" value="XM_001015298.1"/>
</dbReference>
<sequence length="658" mass="77393">MIRQQQLGLQCKRHSQNDILYVKVNNIKDGEDIFFCEECPFTQSNFCIEDCAMIKQIFTWNHDSIIKNFFPFINEASFFKKFKNVFNQNNSMLNQINLFYEELEKRLIQIVANAKKSAYNLAEQMQNLSTNAVEVYSQILKISEIKNMLSDLNINQDQKESNLRSLFQQIILDAQQNTQKFSNILDKYQQLQTDFYLTQSSLLNSQLINVINQNEYTNKFQLLFPPKIIDLLDQLEFDNITSINDNQQIGRLDIIKNNNQVNRVVKGDNKYIQFVMPKEQNFTQFCSKTTLNKSSEYSLKFKIKDFKNCIKKLFSIELFSYKNPHNSFVLNCNLDNQEENEFNSNNKIDMKLNQRFSEEQLDKFELKPQPKDNNDSDSILKSIRMQNQYLNQENNQNYMNKALIRQNNPIQINQTILNTLNNEILDYKSKLKSQVFIEQSQISSIEPNNNTNLNCIFFEQNPLNSMNQASIKVIPQKINQAVKNAQMSKRIDPQSNSNNKMLMEQYSLYVEELESFNNNVMDYSMYDESFQNCMTQSSIKIIPQLINQEQQINNQKNYQHDSQMLYESYISYFINDDDNDANMAQNSQQQKEIEIQVLIQISEGIFQATYFTNQNNLLTLSKQEQRDLINSQDLQIKISFNGDKDSELILTEAVEKII</sequence>
<accession>I7LUN8</accession>
<dbReference type="Proteomes" id="UP000009168">
    <property type="component" value="Unassembled WGS sequence"/>
</dbReference>
<proteinExistence type="predicted"/>
<organism evidence="1 2">
    <name type="scientific">Tetrahymena thermophila (strain SB210)</name>
    <dbReference type="NCBI Taxonomy" id="312017"/>
    <lineage>
        <taxon>Eukaryota</taxon>
        <taxon>Sar</taxon>
        <taxon>Alveolata</taxon>
        <taxon>Ciliophora</taxon>
        <taxon>Intramacronucleata</taxon>
        <taxon>Oligohymenophorea</taxon>
        <taxon>Hymenostomatida</taxon>
        <taxon>Tetrahymenina</taxon>
        <taxon>Tetrahymenidae</taxon>
        <taxon>Tetrahymena</taxon>
    </lineage>
</organism>
<dbReference type="GeneID" id="7824975"/>
<dbReference type="HOGENOM" id="CLU_417106_0_0_1"/>
<keyword evidence="2" id="KW-1185">Reference proteome</keyword>
<gene>
    <name evidence="1" type="ORF">TTHERM_00519840</name>
</gene>
<dbReference type="KEGG" id="tet:TTHERM_00519840"/>
<dbReference type="InParanoid" id="I7LUN8"/>
<reference evidence="2" key="1">
    <citation type="journal article" date="2006" name="PLoS Biol.">
        <title>Macronuclear genome sequence of the ciliate Tetrahymena thermophila, a model eukaryote.</title>
        <authorList>
            <person name="Eisen J.A."/>
            <person name="Coyne R.S."/>
            <person name="Wu M."/>
            <person name="Wu D."/>
            <person name="Thiagarajan M."/>
            <person name="Wortman J.R."/>
            <person name="Badger J.H."/>
            <person name="Ren Q."/>
            <person name="Amedeo P."/>
            <person name="Jones K.M."/>
            <person name="Tallon L.J."/>
            <person name="Delcher A.L."/>
            <person name="Salzberg S.L."/>
            <person name="Silva J.C."/>
            <person name="Haas B.J."/>
            <person name="Majoros W.H."/>
            <person name="Farzad M."/>
            <person name="Carlton J.M."/>
            <person name="Smith R.K. Jr."/>
            <person name="Garg J."/>
            <person name="Pearlman R.E."/>
            <person name="Karrer K.M."/>
            <person name="Sun L."/>
            <person name="Manning G."/>
            <person name="Elde N.C."/>
            <person name="Turkewitz A.P."/>
            <person name="Asai D.J."/>
            <person name="Wilkes D.E."/>
            <person name="Wang Y."/>
            <person name="Cai H."/>
            <person name="Collins K."/>
            <person name="Stewart B.A."/>
            <person name="Lee S.R."/>
            <person name="Wilamowska K."/>
            <person name="Weinberg Z."/>
            <person name="Ruzzo W.L."/>
            <person name="Wloga D."/>
            <person name="Gaertig J."/>
            <person name="Frankel J."/>
            <person name="Tsao C.-C."/>
            <person name="Gorovsky M.A."/>
            <person name="Keeling P.J."/>
            <person name="Waller R.F."/>
            <person name="Patron N.J."/>
            <person name="Cherry J.M."/>
            <person name="Stover N.A."/>
            <person name="Krieger C.J."/>
            <person name="del Toro C."/>
            <person name="Ryder H.F."/>
            <person name="Williamson S.C."/>
            <person name="Barbeau R.A."/>
            <person name="Hamilton E.P."/>
            <person name="Orias E."/>
        </authorList>
    </citation>
    <scope>NUCLEOTIDE SEQUENCE [LARGE SCALE GENOMIC DNA]</scope>
    <source>
        <strain evidence="2">SB210</strain>
    </source>
</reference>